<feature type="transmembrane region" description="Helical" evidence="7">
    <location>
        <begin position="66"/>
        <end position="93"/>
    </location>
</feature>
<evidence type="ECO:0000256" key="2">
    <source>
        <dbReference type="ARBA" id="ARBA00022448"/>
    </source>
</evidence>
<dbReference type="CDD" id="cd06261">
    <property type="entry name" value="TM_PBP2"/>
    <property type="match status" value="1"/>
</dbReference>
<feature type="transmembrane region" description="Helical" evidence="7">
    <location>
        <begin position="9"/>
        <end position="28"/>
    </location>
</feature>
<reference evidence="9 10" key="1">
    <citation type="submission" date="2019-03" db="EMBL/GenBank/DDBJ databases">
        <title>Draft genome sequences of novel Actinobacteria.</title>
        <authorList>
            <person name="Sahin N."/>
            <person name="Ay H."/>
            <person name="Saygin H."/>
        </authorList>
    </citation>
    <scope>NUCLEOTIDE SEQUENCE [LARGE SCALE GENOMIC DNA]</scope>
    <source>
        <strain evidence="9 10">JCM 13523</strain>
    </source>
</reference>
<keyword evidence="10" id="KW-1185">Reference proteome</keyword>
<keyword evidence="2 7" id="KW-0813">Transport</keyword>
<keyword evidence="4 7" id="KW-0812">Transmembrane</keyword>
<feature type="transmembrane region" description="Helical" evidence="7">
    <location>
        <begin position="241"/>
        <end position="265"/>
    </location>
</feature>
<gene>
    <name evidence="9" type="ORF">E1263_40495</name>
</gene>
<dbReference type="PANTHER" id="PTHR43744:SF12">
    <property type="entry name" value="ABC TRANSPORTER PERMEASE PROTEIN MG189-RELATED"/>
    <property type="match status" value="1"/>
</dbReference>
<feature type="transmembrane region" description="Helical" evidence="7">
    <location>
        <begin position="105"/>
        <end position="126"/>
    </location>
</feature>
<evidence type="ECO:0000256" key="1">
    <source>
        <dbReference type="ARBA" id="ARBA00004651"/>
    </source>
</evidence>
<feature type="transmembrane region" description="Helical" evidence="7">
    <location>
        <begin position="189"/>
        <end position="206"/>
    </location>
</feature>
<feature type="domain" description="ABC transmembrane type-1" evidence="8">
    <location>
        <begin position="70"/>
        <end position="260"/>
    </location>
</feature>
<accession>A0A4R4YID5</accession>
<keyword evidence="3" id="KW-1003">Cell membrane</keyword>
<dbReference type="RefSeq" id="WP_132177458.1">
    <property type="nucleotide sequence ID" value="NZ_SMKX01000233.1"/>
</dbReference>
<keyword evidence="5 7" id="KW-1133">Transmembrane helix</keyword>
<comment type="similarity">
    <text evidence="7">Belongs to the binding-protein-dependent transport system permease family.</text>
</comment>
<evidence type="ECO:0000313" key="9">
    <source>
        <dbReference type="EMBL" id="TDD44536.1"/>
    </source>
</evidence>
<name>A0A4R4YID5_9ACTN</name>
<feature type="transmembrane region" description="Helical" evidence="7">
    <location>
        <begin position="132"/>
        <end position="154"/>
    </location>
</feature>
<dbReference type="GO" id="GO:0055085">
    <property type="term" value="P:transmembrane transport"/>
    <property type="evidence" value="ECO:0007669"/>
    <property type="project" value="InterPro"/>
</dbReference>
<dbReference type="SUPFAM" id="SSF161098">
    <property type="entry name" value="MetI-like"/>
    <property type="match status" value="1"/>
</dbReference>
<dbReference type="Pfam" id="PF00528">
    <property type="entry name" value="BPD_transp_1"/>
    <property type="match status" value="1"/>
</dbReference>
<evidence type="ECO:0000313" key="10">
    <source>
        <dbReference type="Proteomes" id="UP000295124"/>
    </source>
</evidence>
<comment type="caution">
    <text evidence="9">The sequence shown here is derived from an EMBL/GenBank/DDBJ whole genome shotgun (WGS) entry which is preliminary data.</text>
</comment>
<evidence type="ECO:0000259" key="8">
    <source>
        <dbReference type="PROSITE" id="PS50928"/>
    </source>
</evidence>
<dbReference type="Proteomes" id="UP000295124">
    <property type="component" value="Unassembled WGS sequence"/>
</dbReference>
<evidence type="ECO:0000256" key="4">
    <source>
        <dbReference type="ARBA" id="ARBA00022692"/>
    </source>
</evidence>
<dbReference type="AlphaFoldDB" id="A0A4R4YID5"/>
<protein>
    <submittedName>
        <fullName evidence="9">Carbohydrate ABC transporter permease</fullName>
    </submittedName>
</protein>
<dbReference type="PROSITE" id="PS50928">
    <property type="entry name" value="ABC_TM1"/>
    <property type="match status" value="1"/>
</dbReference>
<dbReference type="InterPro" id="IPR000515">
    <property type="entry name" value="MetI-like"/>
</dbReference>
<keyword evidence="6 7" id="KW-0472">Membrane</keyword>
<evidence type="ECO:0000256" key="7">
    <source>
        <dbReference type="RuleBase" id="RU363032"/>
    </source>
</evidence>
<organism evidence="9 10">
    <name type="scientific">Kribbella antibiotica</name>
    <dbReference type="NCBI Taxonomy" id="190195"/>
    <lineage>
        <taxon>Bacteria</taxon>
        <taxon>Bacillati</taxon>
        <taxon>Actinomycetota</taxon>
        <taxon>Actinomycetes</taxon>
        <taxon>Propionibacteriales</taxon>
        <taxon>Kribbellaceae</taxon>
        <taxon>Kribbella</taxon>
    </lineage>
</organism>
<evidence type="ECO:0000256" key="3">
    <source>
        <dbReference type="ARBA" id="ARBA00022475"/>
    </source>
</evidence>
<comment type="subcellular location">
    <subcellularLocation>
        <location evidence="1 7">Cell membrane</location>
        <topology evidence="1 7">Multi-pass membrane protein</topology>
    </subcellularLocation>
</comment>
<dbReference type="InterPro" id="IPR035906">
    <property type="entry name" value="MetI-like_sf"/>
</dbReference>
<proteinExistence type="inferred from homology"/>
<evidence type="ECO:0000256" key="5">
    <source>
        <dbReference type="ARBA" id="ARBA00022989"/>
    </source>
</evidence>
<dbReference type="OrthoDB" id="61122at2"/>
<evidence type="ECO:0000256" key="6">
    <source>
        <dbReference type="ARBA" id="ARBA00023136"/>
    </source>
</evidence>
<sequence>MSVERLRTLVGHVVLMLGVAVSLFPFYWMVVMASNTTPDIFSYPPKLLIGSHLFENMGKVLDNVDFFGSMLLTLITAVSVTVLVLFFDSLAAFAFAKYQFPGQKVLFGLLLATFMIPAQLSLVPQFVTLAEFGWIGSLKALIIPGAANAFGIFWMRQYAAGAIPDELISAAKVDGASFFRQYLSVGLPVLRPGLAFLGIFTFINVWNDYLWPLIVMTDPNRLTLQVALDQLNGLYNTDYSMVMAGALMSVIPLIGVFLIGARSFIADLAAGAMKS</sequence>
<dbReference type="EMBL" id="SMKX01000233">
    <property type="protein sequence ID" value="TDD44536.1"/>
    <property type="molecule type" value="Genomic_DNA"/>
</dbReference>
<dbReference type="Gene3D" id="1.10.3720.10">
    <property type="entry name" value="MetI-like"/>
    <property type="match status" value="1"/>
</dbReference>
<dbReference type="GO" id="GO:0005886">
    <property type="term" value="C:plasma membrane"/>
    <property type="evidence" value="ECO:0007669"/>
    <property type="project" value="UniProtKB-SubCell"/>
</dbReference>
<dbReference type="PANTHER" id="PTHR43744">
    <property type="entry name" value="ABC TRANSPORTER PERMEASE PROTEIN MG189-RELATED-RELATED"/>
    <property type="match status" value="1"/>
</dbReference>